<evidence type="ECO:0000313" key="3">
    <source>
        <dbReference type="Proteomes" id="UP000076925"/>
    </source>
</evidence>
<dbReference type="Proteomes" id="UP000076925">
    <property type="component" value="Unassembled WGS sequence"/>
</dbReference>
<sequence length="117" mass="13593">MIQMHQDLLAKAYAAFNTRNIDAALAVMHPDIEWANLMQGGHVHGHEAVRDYWTHQWSIINPHVEPKKFQLDETGQIAVDVHLVVRDLDGNVMEDRMVQHIYIIKDDLIQRMDIKES</sequence>
<feature type="domain" description="SnoaL-like" evidence="1">
    <location>
        <begin position="11"/>
        <end position="111"/>
    </location>
</feature>
<gene>
    <name evidence="2" type="ORF">WA1_48115</name>
</gene>
<dbReference type="InterPro" id="IPR032710">
    <property type="entry name" value="NTF2-like_dom_sf"/>
</dbReference>
<name>A0A139WY70_9CYAN</name>
<accession>A0A139WY70</accession>
<dbReference type="SUPFAM" id="SSF54427">
    <property type="entry name" value="NTF2-like"/>
    <property type="match status" value="1"/>
</dbReference>
<organism evidence="2 3">
    <name type="scientific">Scytonema hofmannii PCC 7110</name>
    <dbReference type="NCBI Taxonomy" id="128403"/>
    <lineage>
        <taxon>Bacteria</taxon>
        <taxon>Bacillati</taxon>
        <taxon>Cyanobacteriota</taxon>
        <taxon>Cyanophyceae</taxon>
        <taxon>Nostocales</taxon>
        <taxon>Scytonemataceae</taxon>
        <taxon>Scytonema</taxon>
    </lineage>
</organism>
<proteinExistence type="predicted"/>
<keyword evidence="3" id="KW-1185">Reference proteome</keyword>
<dbReference type="AlphaFoldDB" id="A0A139WY70"/>
<comment type="caution">
    <text evidence="2">The sequence shown here is derived from an EMBL/GenBank/DDBJ whole genome shotgun (WGS) entry which is preliminary data.</text>
</comment>
<dbReference type="RefSeq" id="WP_017747413.1">
    <property type="nucleotide sequence ID" value="NZ_KQ976354.1"/>
</dbReference>
<evidence type="ECO:0000313" key="2">
    <source>
        <dbReference type="EMBL" id="KYC37378.1"/>
    </source>
</evidence>
<keyword evidence="2" id="KW-0413">Isomerase</keyword>
<dbReference type="STRING" id="128403.WA1_48115"/>
<dbReference type="InterPro" id="IPR037401">
    <property type="entry name" value="SnoaL-like"/>
</dbReference>
<dbReference type="GO" id="GO:0016853">
    <property type="term" value="F:isomerase activity"/>
    <property type="evidence" value="ECO:0007669"/>
    <property type="project" value="UniProtKB-KW"/>
</dbReference>
<evidence type="ECO:0000259" key="1">
    <source>
        <dbReference type="Pfam" id="PF12680"/>
    </source>
</evidence>
<protein>
    <submittedName>
        <fullName evidence="2">Ketosteroid isomerase</fullName>
    </submittedName>
</protein>
<dbReference type="Gene3D" id="3.10.450.50">
    <property type="match status" value="1"/>
</dbReference>
<dbReference type="Pfam" id="PF12680">
    <property type="entry name" value="SnoaL_2"/>
    <property type="match status" value="1"/>
</dbReference>
<dbReference type="EMBL" id="ANNX02000047">
    <property type="protein sequence ID" value="KYC37378.1"/>
    <property type="molecule type" value="Genomic_DNA"/>
</dbReference>
<reference evidence="2 3" key="1">
    <citation type="journal article" date="2013" name="Genome Biol. Evol.">
        <title>Genomes of Stigonematalean cyanobacteria (subsection V) and the evolution of oxygenic photosynthesis from prokaryotes to plastids.</title>
        <authorList>
            <person name="Dagan T."/>
            <person name="Roettger M."/>
            <person name="Stucken K."/>
            <person name="Landan G."/>
            <person name="Koch R."/>
            <person name="Major P."/>
            <person name="Gould S.B."/>
            <person name="Goremykin V.V."/>
            <person name="Rippka R."/>
            <person name="Tandeau de Marsac N."/>
            <person name="Gugger M."/>
            <person name="Lockhart P.J."/>
            <person name="Allen J.F."/>
            <person name="Brune I."/>
            <person name="Maus I."/>
            <person name="Puhler A."/>
            <person name="Martin W.F."/>
        </authorList>
    </citation>
    <scope>NUCLEOTIDE SEQUENCE [LARGE SCALE GENOMIC DNA]</scope>
    <source>
        <strain evidence="2 3">PCC 7110</strain>
    </source>
</reference>